<dbReference type="STRING" id="1307839.L21SP5_01478"/>
<reference evidence="1 2" key="1">
    <citation type="submission" date="2015-11" db="EMBL/GenBank/DDBJ databases">
        <title>Description and complete genome sequence of a novel strain predominating in hypersaline microbial mats and representing a new family of the Bacteriodetes phylum.</title>
        <authorList>
            <person name="Spring S."/>
            <person name="Bunk B."/>
            <person name="Sproer C."/>
            <person name="Klenk H.-P."/>
        </authorList>
    </citation>
    <scope>NUCLEOTIDE SEQUENCE [LARGE SCALE GENOMIC DNA]</scope>
    <source>
        <strain evidence="1 2">L21-Spi-D4</strain>
    </source>
</reference>
<protein>
    <recommendedName>
        <fullName evidence="3">N-acetyltransferase domain-containing protein</fullName>
    </recommendedName>
</protein>
<dbReference type="AlphaFoldDB" id="A0A0S2HYN3"/>
<evidence type="ECO:0008006" key="3">
    <source>
        <dbReference type="Google" id="ProtNLM"/>
    </source>
</evidence>
<sequence>MTEYDTEPNLIIKKILIQEIPGFIDSDFYESLNVKPISKPRAHSYFHNPRATPNDPVIYMLFQNEELIGFRTIMPDLVKLPGKEIKFGWCSGNWIDPKHRRRGYSKILLDSAYEDWQQKLMYTNFARESHLLYNKTSYFKLLKKRIRTRFYGNVDVTELLKNRSFYKYLKPTIPLINIFFKLACSFKRIFFRPFKLKAYSIFTEQHYPANFYMQDLAPESLFARSNTELQWMAKHPWLSDQPDYKKTNYPFSLFEADHKIWYVSIRRGNEVAGKLILSSRNGNLKLLYNFAQNISEIAAKAIINLCYENRMKTFSVMDVAITKELSKLRKPFIFDKTYQMGIYATFDINDSEQLYIHDGDGDYMFT</sequence>
<dbReference type="KEGG" id="blq:L21SP5_01478"/>
<evidence type="ECO:0000313" key="1">
    <source>
        <dbReference type="EMBL" id="ALO15128.1"/>
    </source>
</evidence>
<keyword evidence="2" id="KW-1185">Reference proteome</keyword>
<dbReference type="Proteomes" id="UP000064893">
    <property type="component" value="Chromosome"/>
</dbReference>
<dbReference type="Pfam" id="PF13527">
    <property type="entry name" value="Acetyltransf_9"/>
    <property type="match status" value="1"/>
</dbReference>
<dbReference type="InterPro" id="IPR016181">
    <property type="entry name" value="Acyl_CoA_acyltransferase"/>
</dbReference>
<dbReference type="OrthoDB" id="1118862at2"/>
<organism evidence="1 2">
    <name type="scientific">Salinivirga cyanobacteriivorans</name>
    <dbReference type="NCBI Taxonomy" id="1307839"/>
    <lineage>
        <taxon>Bacteria</taxon>
        <taxon>Pseudomonadati</taxon>
        <taxon>Bacteroidota</taxon>
        <taxon>Bacteroidia</taxon>
        <taxon>Bacteroidales</taxon>
        <taxon>Salinivirgaceae</taxon>
        <taxon>Salinivirga</taxon>
    </lineage>
</organism>
<dbReference type="EMBL" id="CP013118">
    <property type="protein sequence ID" value="ALO15128.1"/>
    <property type="molecule type" value="Genomic_DNA"/>
</dbReference>
<dbReference type="SUPFAM" id="SSF55729">
    <property type="entry name" value="Acyl-CoA N-acyltransferases (Nat)"/>
    <property type="match status" value="1"/>
</dbReference>
<accession>A0A0S2HYN3</accession>
<dbReference type="RefSeq" id="WP_057952614.1">
    <property type="nucleotide sequence ID" value="NZ_CP013118.1"/>
</dbReference>
<name>A0A0S2HYN3_9BACT</name>
<gene>
    <name evidence="1" type="ORF">L21SP5_01478</name>
</gene>
<evidence type="ECO:0000313" key="2">
    <source>
        <dbReference type="Proteomes" id="UP000064893"/>
    </source>
</evidence>
<dbReference type="Gene3D" id="3.40.630.30">
    <property type="match status" value="1"/>
</dbReference>
<proteinExistence type="predicted"/>
<dbReference type="CDD" id="cd04301">
    <property type="entry name" value="NAT_SF"/>
    <property type="match status" value="1"/>
</dbReference>